<evidence type="ECO:0000259" key="2">
    <source>
        <dbReference type="Pfam" id="PF00857"/>
    </source>
</evidence>
<gene>
    <name evidence="3" type="ORF">SDC9_114256</name>
</gene>
<feature type="domain" description="Isochorismatase-like" evidence="2">
    <location>
        <begin position="3"/>
        <end position="139"/>
    </location>
</feature>
<dbReference type="InterPro" id="IPR000868">
    <property type="entry name" value="Isochorismatase-like_dom"/>
</dbReference>
<dbReference type="Gene3D" id="3.40.50.850">
    <property type="entry name" value="Isochorismatase-like"/>
    <property type="match status" value="1"/>
</dbReference>
<dbReference type="Pfam" id="PF00857">
    <property type="entry name" value="Isochorismatase"/>
    <property type="match status" value="1"/>
</dbReference>
<dbReference type="EMBL" id="VSSQ01021630">
    <property type="protein sequence ID" value="MPM67334.1"/>
    <property type="molecule type" value="Genomic_DNA"/>
</dbReference>
<organism evidence="3">
    <name type="scientific">bioreactor metagenome</name>
    <dbReference type="NCBI Taxonomy" id="1076179"/>
    <lineage>
        <taxon>unclassified sequences</taxon>
        <taxon>metagenomes</taxon>
        <taxon>ecological metagenomes</taxon>
    </lineage>
</organism>
<sequence length="178" mass="20145">MKTILLVVDVQQALVDEGPAHKDEFLLNLNLLISTAHDYGVEVIYVRHDGGEGDVLAMDTEGWQLHSSLVPRVDEKIVDKRYSSAFRKTDLREYLDGKGVKRIILCGMQTEYCIDTTCKVAFEYGYDVIIPSGGTTTYTNPLLSGEKLVVYYERLIWNEPLATVKPMEEVLELLKSKK</sequence>
<dbReference type="AlphaFoldDB" id="A0A645C036"/>
<evidence type="ECO:0000256" key="1">
    <source>
        <dbReference type="ARBA" id="ARBA00022801"/>
    </source>
</evidence>
<proteinExistence type="predicted"/>
<accession>A0A645C036</accession>
<dbReference type="InterPro" id="IPR050272">
    <property type="entry name" value="Isochorismatase-like_hydrls"/>
</dbReference>
<dbReference type="PANTHER" id="PTHR43540:SF14">
    <property type="entry name" value="ISOCHORISMATASE"/>
    <property type="match status" value="1"/>
</dbReference>
<dbReference type="CDD" id="cd01014">
    <property type="entry name" value="nicotinamidase_related"/>
    <property type="match status" value="1"/>
</dbReference>
<dbReference type="PANTHER" id="PTHR43540">
    <property type="entry name" value="PEROXYUREIDOACRYLATE/UREIDOACRYLATE AMIDOHYDROLASE-RELATED"/>
    <property type="match status" value="1"/>
</dbReference>
<dbReference type="SUPFAM" id="SSF52499">
    <property type="entry name" value="Isochorismatase-like hydrolases"/>
    <property type="match status" value="1"/>
</dbReference>
<dbReference type="GO" id="GO:0016787">
    <property type="term" value="F:hydrolase activity"/>
    <property type="evidence" value="ECO:0007669"/>
    <property type="project" value="UniProtKB-KW"/>
</dbReference>
<keyword evidence="1" id="KW-0378">Hydrolase</keyword>
<comment type="caution">
    <text evidence="3">The sequence shown here is derived from an EMBL/GenBank/DDBJ whole genome shotgun (WGS) entry which is preliminary data.</text>
</comment>
<protein>
    <recommendedName>
        <fullName evidence="2">Isochorismatase-like domain-containing protein</fullName>
    </recommendedName>
</protein>
<evidence type="ECO:0000313" key="3">
    <source>
        <dbReference type="EMBL" id="MPM67334.1"/>
    </source>
</evidence>
<name>A0A645C036_9ZZZZ</name>
<reference evidence="3" key="1">
    <citation type="submission" date="2019-08" db="EMBL/GenBank/DDBJ databases">
        <authorList>
            <person name="Kucharzyk K."/>
            <person name="Murdoch R.W."/>
            <person name="Higgins S."/>
            <person name="Loffler F."/>
        </authorList>
    </citation>
    <scope>NUCLEOTIDE SEQUENCE</scope>
</reference>
<dbReference type="InterPro" id="IPR036380">
    <property type="entry name" value="Isochorismatase-like_sf"/>
</dbReference>